<dbReference type="EMBL" id="MU003772">
    <property type="protein sequence ID" value="KAF2724358.1"/>
    <property type="molecule type" value="Genomic_DNA"/>
</dbReference>
<dbReference type="InterPro" id="IPR010349">
    <property type="entry name" value="Asparaginase_II"/>
</dbReference>
<dbReference type="Proteomes" id="UP000799441">
    <property type="component" value="Unassembled WGS sequence"/>
</dbReference>
<dbReference type="Pfam" id="PF06089">
    <property type="entry name" value="Asparaginase_II"/>
    <property type="match status" value="1"/>
</dbReference>
<name>A0A9P4QEV2_9PEZI</name>
<gene>
    <name evidence="1" type="ORF">K431DRAFT_282202</name>
</gene>
<accession>A0A9P4QEV2</accession>
<dbReference type="AlphaFoldDB" id="A0A9P4QEV2"/>
<protein>
    <submittedName>
        <fullName evidence="1">L-asparaginase II</fullName>
    </submittedName>
</protein>
<dbReference type="PANTHER" id="PTHR42110:SF1">
    <property type="entry name" value="L-ASPARAGINASE, PUTATIVE (AFU_ORTHOLOGUE AFUA_3G11890)-RELATED"/>
    <property type="match status" value="1"/>
</dbReference>
<proteinExistence type="predicted"/>
<reference evidence="1" key="1">
    <citation type="journal article" date="2020" name="Stud. Mycol.">
        <title>101 Dothideomycetes genomes: a test case for predicting lifestyles and emergence of pathogens.</title>
        <authorList>
            <person name="Haridas S."/>
            <person name="Albert R."/>
            <person name="Binder M."/>
            <person name="Bloem J."/>
            <person name="Labutti K."/>
            <person name="Salamov A."/>
            <person name="Andreopoulos B."/>
            <person name="Baker S."/>
            <person name="Barry K."/>
            <person name="Bills G."/>
            <person name="Bluhm B."/>
            <person name="Cannon C."/>
            <person name="Castanera R."/>
            <person name="Culley D."/>
            <person name="Daum C."/>
            <person name="Ezra D."/>
            <person name="Gonzalez J."/>
            <person name="Henrissat B."/>
            <person name="Kuo A."/>
            <person name="Liang C."/>
            <person name="Lipzen A."/>
            <person name="Lutzoni F."/>
            <person name="Magnuson J."/>
            <person name="Mondo S."/>
            <person name="Nolan M."/>
            <person name="Ohm R."/>
            <person name="Pangilinan J."/>
            <person name="Park H.-J."/>
            <person name="Ramirez L."/>
            <person name="Alfaro M."/>
            <person name="Sun H."/>
            <person name="Tritt A."/>
            <person name="Yoshinaga Y."/>
            <person name="Zwiers L.-H."/>
            <person name="Turgeon B."/>
            <person name="Goodwin S."/>
            <person name="Spatafora J."/>
            <person name="Crous P."/>
            <person name="Grigoriev I."/>
        </authorList>
    </citation>
    <scope>NUCLEOTIDE SEQUENCE</scope>
    <source>
        <strain evidence="1">CBS 116435</strain>
    </source>
</reference>
<evidence type="ECO:0000313" key="1">
    <source>
        <dbReference type="EMBL" id="KAF2724358.1"/>
    </source>
</evidence>
<comment type="caution">
    <text evidence="1">The sequence shown here is derived from an EMBL/GenBank/DDBJ whole genome shotgun (WGS) entry which is preliminary data.</text>
</comment>
<sequence length="263" mass="28552">MLAKSGVKESDMRCGGHPAISEAVNRKWIKEDFVPTAIYSNCSGKHIGMLTGARAIGADVADYHQPSSPMQLRVKRAVEELSGLSKDEIRWSIDGCNLPAPAFSLRNLGLMYAHLAAAADITERNSTVTDRENNVARIFRAMTMHPEMVGGEGRFCTILMKTYQGALLGKLGADACYGIGVRASEQTRALGAEGAIGIGVKVEDGSIDILYSAVAEVLDQLQIGTDETRDKLKTFQCLKRFNTVGVEVGQLSHHFDVRRARPV</sequence>
<dbReference type="PANTHER" id="PTHR42110">
    <property type="entry name" value="L-ASPARAGINASE, PUTATIVE (AFU_ORTHOLOGUE AFUA_3G11890)-RELATED"/>
    <property type="match status" value="1"/>
</dbReference>
<evidence type="ECO:0000313" key="2">
    <source>
        <dbReference type="Proteomes" id="UP000799441"/>
    </source>
</evidence>
<keyword evidence="2" id="KW-1185">Reference proteome</keyword>
<organism evidence="1 2">
    <name type="scientific">Polychaeton citri CBS 116435</name>
    <dbReference type="NCBI Taxonomy" id="1314669"/>
    <lineage>
        <taxon>Eukaryota</taxon>
        <taxon>Fungi</taxon>
        <taxon>Dikarya</taxon>
        <taxon>Ascomycota</taxon>
        <taxon>Pezizomycotina</taxon>
        <taxon>Dothideomycetes</taxon>
        <taxon>Dothideomycetidae</taxon>
        <taxon>Capnodiales</taxon>
        <taxon>Capnodiaceae</taxon>
        <taxon>Polychaeton</taxon>
    </lineage>
</organism>
<dbReference type="OrthoDB" id="2588474at2759"/>